<gene>
    <name evidence="5" type="ORF">QQX02_06910</name>
</gene>
<reference evidence="5" key="1">
    <citation type="submission" date="2023-06" db="EMBL/GenBank/DDBJ databases">
        <title>Egi l300058.</title>
        <authorList>
            <person name="Gao L."/>
            <person name="Fang B.-Z."/>
            <person name="Li W.-J."/>
        </authorList>
    </citation>
    <scope>NUCLEOTIDE SEQUENCE</scope>
    <source>
        <strain evidence="5">EGI L300058</strain>
    </source>
</reference>
<evidence type="ECO:0000256" key="3">
    <source>
        <dbReference type="ARBA" id="ARBA00022840"/>
    </source>
</evidence>
<dbReference type="EMBL" id="JAUHQA010000001">
    <property type="protein sequence ID" value="MDN4480650.1"/>
    <property type="molecule type" value="Genomic_DNA"/>
</dbReference>
<feature type="domain" description="ABC transporter" evidence="4">
    <location>
        <begin position="4"/>
        <end position="236"/>
    </location>
</feature>
<keyword evidence="2" id="KW-0547">Nucleotide-binding</keyword>
<sequence>MSSLSFSHLTFLWPDGSPAIADATGALTGGLTGVVGANGAGKSTLMRLLSGELAPASGTVLRPPTVVHVPQDVALDSEGRADAVMGLAHVRAALRAIESGSVDPAHYDAVGDDWDAEERASGTLALLGLPPDTLDRRVGELSGGEITRLALASALHRRPDVLLLDEPTNNLDATASAQVLEALTSRREPTLVASHDRELLARVTAIGELRRGRLRWFGGDLRAYEEAIDAERATADQAVRSARADVARQQRELRAHVEGSAKRQRVGARKAKEANLPKIIAGGLKRKAQTTEARVSAVHEQRLDDARARLDGAQDAADRDREIHVDLPETTVPARRDVARLDDCVLATGVTVSATIQGAERIVLAGANGSGKTTLLRTLLGEIAPRAGEATVHVPAGYLPQRLDLLDPGLTVVENVRARAHGATPHDVRAGLARFLFRGDAGDALAATLSGGERLRATLAAVLLARPAPQLLLLDEPTNNLDFASRTHLVDALAGYQGALVVVSHDADFVAALAPTREWQLDGTFLDTLL</sequence>
<comment type="caution">
    <text evidence="5">The sequence shown here is derived from an EMBL/GenBank/DDBJ whole genome shotgun (WGS) entry which is preliminary data.</text>
</comment>
<dbReference type="InterPro" id="IPR017871">
    <property type="entry name" value="ABC_transporter-like_CS"/>
</dbReference>
<keyword evidence="6" id="KW-1185">Reference proteome</keyword>
<dbReference type="InterPro" id="IPR050611">
    <property type="entry name" value="ABCF"/>
</dbReference>
<dbReference type="InterPro" id="IPR027417">
    <property type="entry name" value="P-loop_NTPase"/>
</dbReference>
<dbReference type="GO" id="GO:0005524">
    <property type="term" value="F:ATP binding"/>
    <property type="evidence" value="ECO:0007669"/>
    <property type="project" value="UniProtKB-KW"/>
</dbReference>
<dbReference type="Pfam" id="PF00005">
    <property type="entry name" value="ABC_tran"/>
    <property type="match status" value="2"/>
</dbReference>
<dbReference type="PANTHER" id="PTHR19211">
    <property type="entry name" value="ATP-BINDING TRANSPORT PROTEIN-RELATED"/>
    <property type="match status" value="1"/>
</dbReference>
<evidence type="ECO:0000256" key="2">
    <source>
        <dbReference type="ARBA" id="ARBA00022741"/>
    </source>
</evidence>
<dbReference type="PROSITE" id="PS50893">
    <property type="entry name" value="ABC_TRANSPORTER_2"/>
    <property type="match status" value="1"/>
</dbReference>
<dbReference type="PANTHER" id="PTHR19211:SF6">
    <property type="entry name" value="BLL7188 PROTEIN"/>
    <property type="match status" value="1"/>
</dbReference>
<dbReference type="PROSITE" id="PS00211">
    <property type="entry name" value="ABC_TRANSPORTER_1"/>
    <property type="match status" value="1"/>
</dbReference>
<dbReference type="InterPro" id="IPR003439">
    <property type="entry name" value="ABC_transporter-like_ATP-bd"/>
</dbReference>
<dbReference type="CDD" id="cd03221">
    <property type="entry name" value="ABCF_EF-3"/>
    <property type="match status" value="1"/>
</dbReference>
<organism evidence="5 6">
    <name type="scientific">Demequina muriae</name>
    <dbReference type="NCBI Taxonomy" id="3051664"/>
    <lineage>
        <taxon>Bacteria</taxon>
        <taxon>Bacillati</taxon>
        <taxon>Actinomycetota</taxon>
        <taxon>Actinomycetes</taxon>
        <taxon>Micrococcales</taxon>
        <taxon>Demequinaceae</taxon>
        <taxon>Demequina</taxon>
    </lineage>
</organism>
<keyword evidence="3 5" id="KW-0067">ATP-binding</keyword>
<dbReference type="SMART" id="SM00382">
    <property type="entry name" value="AAA"/>
    <property type="match status" value="2"/>
</dbReference>
<evidence type="ECO:0000313" key="6">
    <source>
        <dbReference type="Proteomes" id="UP001172708"/>
    </source>
</evidence>
<protein>
    <submittedName>
        <fullName evidence="5">ABC-F family ATP-binding cassette domain-containing protein</fullName>
    </submittedName>
</protein>
<accession>A0ABT8GGU7</accession>
<evidence type="ECO:0000256" key="1">
    <source>
        <dbReference type="ARBA" id="ARBA00022737"/>
    </source>
</evidence>
<dbReference type="SUPFAM" id="SSF52540">
    <property type="entry name" value="P-loop containing nucleoside triphosphate hydrolases"/>
    <property type="match status" value="2"/>
</dbReference>
<dbReference type="Proteomes" id="UP001172708">
    <property type="component" value="Unassembled WGS sequence"/>
</dbReference>
<dbReference type="Gene3D" id="3.40.50.300">
    <property type="entry name" value="P-loop containing nucleotide triphosphate hydrolases"/>
    <property type="match status" value="2"/>
</dbReference>
<name>A0ABT8GGU7_9MICO</name>
<evidence type="ECO:0000313" key="5">
    <source>
        <dbReference type="EMBL" id="MDN4480650.1"/>
    </source>
</evidence>
<keyword evidence="1" id="KW-0677">Repeat</keyword>
<evidence type="ECO:0000259" key="4">
    <source>
        <dbReference type="PROSITE" id="PS50893"/>
    </source>
</evidence>
<proteinExistence type="predicted"/>
<dbReference type="RefSeq" id="WP_301142095.1">
    <property type="nucleotide sequence ID" value="NZ_JAUHQA010000001.1"/>
</dbReference>
<dbReference type="InterPro" id="IPR003593">
    <property type="entry name" value="AAA+_ATPase"/>
</dbReference>